<dbReference type="EMBL" id="JAFEUZ010000023">
    <property type="protein sequence ID" value="KAG5478607.1"/>
    <property type="molecule type" value="Genomic_DNA"/>
</dbReference>
<evidence type="ECO:0000313" key="2">
    <source>
        <dbReference type="Proteomes" id="UP000673552"/>
    </source>
</evidence>
<dbReference type="AlphaFoldDB" id="A0A836H332"/>
<dbReference type="GeneID" id="92515955"/>
<dbReference type="OrthoDB" id="272305at2759"/>
<accession>A0A836H332</accession>
<keyword evidence="2" id="KW-1185">Reference proteome</keyword>
<dbReference type="RefSeq" id="XP_067178548.1">
    <property type="nucleotide sequence ID" value="XM_067323443.1"/>
</dbReference>
<reference evidence="2" key="1">
    <citation type="journal article" date="2021" name="Microbiol. Resour. Announc.">
        <title>LGAAP: Leishmaniinae Genome Assembly and Annotation Pipeline.</title>
        <authorList>
            <person name="Almutairi H."/>
            <person name="Urbaniak M.D."/>
            <person name="Bates M.D."/>
            <person name="Jariyapan N."/>
            <person name="Kwakye-Nuako G."/>
            <person name="Thomaz-Soccol V."/>
            <person name="Al-Salem W.S."/>
            <person name="Dillon R.J."/>
            <person name="Bates P.A."/>
            <person name="Gatherer D."/>
        </authorList>
    </citation>
    <scope>NUCLEOTIDE SEQUENCE [LARGE SCALE GENOMIC DNA]</scope>
</reference>
<protein>
    <submittedName>
        <fullName evidence="1">Uncharacterized protein</fullName>
    </submittedName>
</protein>
<name>A0A836H332_9TRYP</name>
<sequence>MKRGRLYPIAVAVQAEVPSRAEDHLRRAATARRVYYLRDACAALQLSLLAYRHCRCSTHSPSVAVDIEVCASDLAKKALVIEDAPLSSSPTCDFLSDAVEPLPASWFYIGLGAVDGARVYIVLPTYTDYFFDYTMHWARIAYSEMARQCVSYGLIAKLQSVGGGWASLHRADKSLVCALQLHAVAQAVRDEELVHKCRLFIGWAHLWNSDASKALEIFHAELEAARRRGHTAHERRCLHAIENAEHNPLLTPGGLHTGHYPMVDAWRRGTPKRGACRSSPLPH</sequence>
<dbReference type="KEGG" id="lmat:92515955"/>
<organism evidence="1 2">
    <name type="scientific">Leishmania martiniquensis</name>
    <dbReference type="NCBI Taxonomy" id="1580590"/>
    <lineage>
        <taxon>Eukaryota</taxon>
        <taxon>Discoba</taxon>
        <taxon>Euglenozoa</taxon>
        <taxon>Kinetoplastea</taxon>
        <taxon>Metakinetoplastina</taxon>
        <taxon>Trypanosomatida</taxon>
        <taxon>Trypanosomatidae</taxon>
        <taxon>Leishmaniinae</taxon>
        <taxon>Leishmania</taxon>
    </lineage>
</organism>
<dbReference type="Proteomes" id="UP000673552">
    <property type="component" value="Unassembled WGS sequence"/>
</dbReference>
<evidence type="ECO:0000313" key="1">
    <source>
        <dbReference type="EMBL" id="KAG5478607.1"/>
    </source>
</evidence>
<reference evidence="2" key="2">
    <citation type="journal article" date="2021" name="Sci. Data">
        <title>Chromosome-scale genome sequencing, assembly and annotation of six genomes from subfamily Leishmaniinae.</title>
        <authorList>
            <person name="Almutairi H."/>
            <person name="Urbaniak M.D."/>
            <person name="Bates M.D."/>
            <person name="Jariyapan N."/>
            <person name="Kwakye-Nuako G."/>
            <person name="Thomaz Soccol V."/>
            <person name="Al-Salem W.S."/>
            <person name="Dillon R.J."/>
            <person name="Bates P.A."/>
            <person name="Gatherer D."/>
        </authorList>
    </citation>
    <scope>NUCLEOTIDE SEQUENCE [LARGE SCALE GENOMIC DNA]</scope>
</reference>
<comment type="caution">
    <text evidence="1">The sequence shown here is derived from an EMBL/GenBank/DDBJ whole genome shotgun (WGS) entry which is preliminary data.</text>
</comment>
<proteinExistence type="predicted"/>
<gene>
    <name evidence="1" type="ORF">LSCM1_06010</name>
</gene>